<dbReference type="SMART" id="SM00450">
    <property type="entry name" value="RHOD"/>
    <property type="match status" value="1"/>
</dbReference>
<dbReference type="Pfam" id="PF00782">
    <property type="entry name" value="DSPc"/>
    <property type="match status" value="1"/>
</dbReference>
<dbReference type="EC" id="3.1.3.48" evidence="2"/>
<dbReference type="SMART" id="SM00195">
    <property type="entry name" value="DSPc"/>
    <property type="match status" value="1"/>
</dbReference>
<feature type="region of interest" description="Disordered" evidence="5">
    <location>
        <begin position="1"/>
        <end position="28"/>
    </location>
</feature>
<dbReference type="InterPro" id="IPR036873">
    <property type="entry name" value="Rhodanese-like_dom_sf"/>
</dbReference>
<feature type="compositionally biased region" description="Low complexity" evidence="5">
    <location>
        <begin position="371"/>
        <end position="399"/>
    </location>
</feature>
<evidence type="ECO:0000259" key="8">
    <source>
        <dbReference type="PROSITE" id="PS50206"/>
    </source>
</evidence>
<organism evidence="9">
    <name type="scientific">Absidia glauca</name>
    <name type="common">Pin mould</name>
    <dbReference type="NCBI Taxonomy" id="4829"/>
    <lineage>
        <taxon>Eukaryota</taxon>
        <taxon>Fungi</taxon>
        <taxon>Fungi incertae sedis</taxon>
        <taxon>Mucoromycota</taxon>
        <taxon>Mucoromycotina</taxon>
        <taxon>Mucoromycetes</taxon>
        <taxon>Mucorales</taxon>
        <taxon>Cunninghamellaceae</taxon>
        <taxon>Absidia</taxon>
    </lineage>
</organism>
<evidence type="ECO:0000256" key="2">
    <source>
        <dbReference type="ARBA" id="ARBA00013064"/>
    </source>
</evidence>
<feature type="region of interest" description="Disordered" evidence="5">
    <location>
        <begin position="371"/>
        <end position="410"/>
    </location>
</feature>
<dbReference type="CDD" id="cd14498">
    <property type="entry name" value="DSP"/>
    <property type="match status" value="1"/>
</dbReference>
<evidence type="ECO:0000313" key="9">
    <source>
        <dbReference type="EMBL" id="SAL97351.1"/>
    </source>
</evidence>
<evidence type="ECO:0000259" key="6">
    <source>
        <dbReference type="PROSITE" id="PS50054"/>
    </source>
</evidence>
<dbReference type="GO" id="GO:0004725">
    <property type="term" value="F:protein tyrosine phosphatase activity"/>
    <property type="evidence" value="ECO:0007669"/>
    <property type="project" value="UniProtKB-EC"/>
</dbReference>
<dbReference type="SUPFAM" id="SSF52799">
    <property type="entry name" value="(Phosphotyrosine protein) phosphatases II"/>
    <property type="match status" value="1"/>
</dbReference>
<feature type="compositionally biased region" description="Polar residues" evidence="5">
    <location>
        <begin position="512"/>
        <end position="525"/>
    </location>
</feature>
<feature type="region of interest" description="Disordered" evidence="5">
    <location>
        <begin position="345"/>
        <end position="364"/>
    </location>
</feature>
<feature type="compositionally biased region" description="Polar residues" evidence="5">
    <location>
        <begin position="589"/>
        <end position="600"/>
    </location>
</feature>
<dbReference type="EMBL" id="LT551764">
    <property type="protein sequence ID" value="SAL97351.1"/>
    <property type="molecule type" value="Genomic_DNA"/>
</dbReference>
<dbReference type="PROSITE" id="PS50206">
    <property type="entry name" value="RHODANESE_3"/>
    <property type="match status" value="1"/>
</dbReference>
<protein>
    <recommendedName>
        <fullName evidence="2">protein-tyrosine-phosphatase</fullName>
        <ecNumber evidence="2">3.1.3.48</ecNumber>
    </recommendedName>
</protein>
<evidence type="ECO:0000256" key="1">
    <source>
        <dbReference type="ARBA" id="ARBA00008601"/>
    </source>
</evidence>
<evidence type="ECO:0000256" key="3">
    <source>
        <dbReference type="ARBA" id="ARBA00022801"/>
    </source>
</evidence>
<comment type="similarity">
    <text evidence="1">Belongs to the protein-tyrosine phosphatase family. Non-receptor class dual specificity subfamily.</text>
</comment>
<feature type="region of interest" description="Disordered" evidence="5">
    <location>
        <begin position="499"/>
        <end position="543"/>
    </location>
</feature>
<dbReference type="InterPro" id="IPR000387">
    <property type="entry name" value="Tyr_Pase_dom"/>
</dbReference>
<reference evidence="9" key="1">
    <citation type="submission" date="2016-04" db="EMBL/GenBank/DDBJ databases">
        <authorList>
            <person name="Evans L.H."/>
            <person name="Alamgir A."/>
            <person name="Owens N."/>
            <person name="Weber N.D."/>
            <person name="Virtaneva K."/>
            <person name="Barbian K."/>
            <person name="Babar A."/>
            <person name="Rosenke K."/>
        </authorList>
    </citation>
    <scope>NUCLEOTIDE SEQUENCE [LARGE SCALE GENOMIC DNA]</scope>
    <source>
        <strain evidence="9">CBS 101.48</strain>
    </source>
</reference>
<dbReference type="PROSITE" id="PS50056">
    <property type="entry name" value="TYR_PHOSPHATASE_2"/>
    <property type="match status" value="1"/>
</dbReference>
<evidence type="ECO:0000256" key="4">
    <source>
        <dbReference type="ARBA" id="ARBA00022912"/>
    </source>
</evidence>
<feature type="region of interest" description="Disordered" evidence="5">
    <location>
        <begin position="82"/>
        <end position="110"/>
    </location>
</feature>
<dbReference type="AlphaFoldDB" id="A0A168LRL4"/>
<dbReference type="InterPro" id="IPR020422">
    <property type="entry name" value="TYR_PHOSPHATASE_DUAL_dom"/>
</dbReference>
<evidence type="ECO:0000259" key="7">
    <source>
        <dbReference type="PROSITE" id="PS50056"/>
    </source>
</evidence>
<proteinExistence type="inferred from homology"/>
<feature type="compositionally biased region" description="Low complexity" evidence="5">
    <location>
        <begin position="16"/>
        <end position="28"/>
    </location>
</feature>
<gene>
    <name evidence="9" type="primary">ABSGL_02843.1 scaffold 4007</name>
</gene>
<feature type="compositionally biased region" description="Low complexity" evidence="5">
    <location>
        <begin position="91"/>
        <end position="100"/>
    </location>
</feature>
<sequence length="940" mass="104602">MMLFPRHRKAKRLDDPPTSTTTAPPKKSSLADAFFRKLPIAFTRRTRSKTSLLSDGDASGLLALPRHSTSLPNVNLEACSSITTNGTPRVTTSSTSTTTTPNPSRSYKRQRCVTSTNEATLNHRRHSLLFEDLLIQKRHSIEPRVYRFSRIINYDNDNDFNSKQRHSYTFGKHQEMKNLSLKDLMLDPTQEKKLDIFLEQRQARSPPSTPKVTNSSTMAAGTPTIIIPQRSASHQLLSPPRQLLIRAHSTSSSSIHQQQEDTSQYQHSPLDGATLRHMLDYQDKYQQQIILIDVRNLVDYQKQRICGSLNVNLPSLLIKRYQRGTVSNFHLENFITTAEGREQYMAQRQSSTASNTSSSTTLPSELAVSSSSLSSSPSSISTSPLTPTLSSSSVASNGSNPLPGPDTDTHQLSNSTIWVVYDDDMNEQNKATQAWTLLNVLCKATSDTNDRVHYLLGGFYGFINGDNHHDTHRWLEGIDNDMRMNCNLNDCDSNDMDLHHHHQHGSGPTMLLPSTSSGTPTLQQKLRNKVSPRRSLSYTIGDGSKAQQQTSLFSLDTQAARENNANALARRASRRSQQLQHQLSVQLSTSTPSKCQSTAPRLNLDSKGNHSNSIITDSSLPPSNTSIQQSHNLQNEHCIDKNNGEKTLLSIPSLHPELTTLPSYSSSASALPTSIQSASASLALITPNTISPPSTCTTAVANNTNPSILARVMEEDDDDDDVLGQMTADISPRTETDFEFTISEIIPGFLYVGPEIETNDQAEQLLARPIRRVLNMAEECHDQPLMKHQDYLMYRKIAARDTVEMRNIDHIMMEAVGFIEEAKRNHEPTYVHCKAGKSRSVTVILAYLVSCEKWTLKQAYRHVIKARPNMSPNIGFIAELMKLENQVHGRVSSFLETDWQTSSLPSPGFSQELQQLQLAWQQSPSSPTKPPSSSPASPIL</sequence>
<keyword evidence="10" id="KW-1185">Reference proteome</keyword>
<name>A0A168LRL4_ABSGL</name>
<accession>A0A168LRL4</accession>
<keyword evidence="3" id="KW-0378">Hydrolase</keyword>
<dbReference type="InterPro" id="IPR001763">
    <property type="entry name" value="Rhodanese-like_dom"/>
</dbReference>
<dbReference type="Gene3D" id="3.40.250.10">
    <property type="entry name" value="Rhodanese-like domain"/>
    <property type="match status" value="1"/>
</dbReference>
<feature type="region of interest" description="Disordered" evidence="5">
    <location>
        <begin position="918"/>
        <end position="940"/>
    </location>
</feature>
<feature type="domain" description="Rhodanese" evidence="8">
    <location>
        <begin position="285"/>
        <end position="471"/>
    </location>
</feature>
<dbReference type="PANTHER" id="PTHR10159">
    <property type="entry name" value="DUAL SPECIFICITY PROTEIN PHOSPHATASE"/>
    <property type="match status" value="1"/>
</dbReference>
<feature type="compositionally biased region" description="Polar residues" evidence="5">
    <location>
        <begin position="609"/>
        <end position="631"/>
    </location>
</feature>
<feature type="domain" description="Tyrosine-protein phosphatase" evidence="6">
    <location>
        <begin position="741"/>
        <end position="889"/>
    </location>
</feature>
<dbReference type="PROSITE" id="PS50054">
    <property type="entry name" value="TYR_PHOSPHATASE_DUAL"/>
    <property type="match status" value="1"/>
</dbReference>
<dbReference type="Gene3D" id="3.90.190.10">
    <property type="entry name" value="Protein tyrosine phosphatase superfamily"/>
    <property type="match status" value="1"/>
</dbReference>
<dbReference type="InterPro" id="IPR000340">
    <property type="entry name" value="Dual-sp_phosphatase_cat-dom"/>
</dbReference>
<dbReference type="GO" id="GO:0005737">
    <property type="term" value="C:cytoplasm"/>
    <property type="evidence" value="ECO:0007669"/>
    <property type="project" value="TreeGrafter"/>
</dbReference>
<feature type="compositionally biased region" description="Basic residues" evidence="5">
    <location>
        <begin position="1"/>
        <end position="11"/>
    </location>
</feature>
<dbReference type="InParanoid" id="A0A168LRL4"/>
<dbReference type="PANTHER" id="PTHR10159:SF530">
    <property type="entry name" value="DUAL SPECIFICITY PROTEIN PHOSPHATASE DDB_G0271350-RELATED"/>
    <property type="match status" value="1"/>
</dbReference>
<feature type="compositionally biased region" description="Low complexity" evidence="5">
    <location>
        <begin position="572"/>
        <end position="588"/>
    </location>
</feature>
<dbReference type="OrthoDB" id="273181at2759"/>
<evidence type="ECO:0000313" key="10">
    <source>
        <dbReference type="Proteomes" id="UP000078561"/>
    </source>
</evidence>
<evidence type="ECO:0000256" key="5">
    <source>
        <dbReference type="SAM" id="MobiDB-lite"/>
    </source>
</evidence>
<dbReference type="STRING" id="4829.A0A168LRL4"/>
<keyword evidence="4" id="KW-0904">Protein phosphatase</keyword>
<dbReference type="GO" id="GO:0043409">
    <property type="term" value="P:negative regulation of MAPK cascade"/>
    <property type="evidence" value="ECO:0007669"/>
    <property type="project" value="TreeGrafter"/>
</dbReference>
<dbReference type="SUPFAM" id="SSF52821">
    <property type="entry name" value="Rhodanese/Cell cycle control phosphatase"/>
    <property type="match status" value="1"/>
</dbReference>
<feature type="domain" description="Tyrosine specific protein phosphatases" evidence="7">
    <location>
        <begin position="810"/>
        <end position="870"/>
    </location>
</feature>
<feature type="compositionally biased region" description="Low complexity" evidence="5">
    <location>
        <begin position="350"/>
        <end position="364"/>
    </location>
</feature>
<dbReference type="InterPro" id="IPR029021">
    <property type="entry name" value="Prot-tyrosine_phosphatase-like"/>
</dbReference>
<feature type="region of interest" description="Disordered" evidence="5">
    <location>
        <begin position="572"/>
        <end position="631"/>
    </location>
</feature>
<dbReference type="Proteomes" id="UP000078561">
    <property type="component" value="Unassembled WGS sequence"/>
</dbReference>